<evidence type="ECO:0000313" key="2">
    <source>
        <dbReference type="EMBL" id="MCW8346424.1"/>
    </source>
</evidence>
<evidence type="ECO:0000256" key="1">
    <source>
        <dbReference type="SAM" id="Phobius"/>
    </source>
</evidence>
<dbReference type="AlphaFoldDB" id="A0A9X3CMZ2"/>
<reference evidence="2" key="1">
    <citation type="submission" date="2022-02" db="EMBL/GenBank/DDBJ databases">
        <title>Vibrio sp. nov, a new bacterium isolated from seawater.</title>
        <authorList>
            <person name="Yuan Y."/>
        </authorList>
    </citation>
    <scope>NUCLEOTIDE SEQUENCE</scope>
    <source>
        <strain evidence="2">ZSDZ65</strain>
    </source>
</reference>
<accession>A0A9X3CMZ2</accession>
<dbReference type="EMBL" id="JAKRRY010000011">
    <property type="protein sequence ID" value="MCW8346424.1"/>
    <property type="molecule type" value="Genomic_DNA"/>
</dbReference>
<feature type="transmembrane region" description="Helical" evidence="1">
    <location>
        <begin position="94"/>
        <end position="110"/>
    </location>
</feature>
<name>A0A9X3CMZ2_9VIBR</name>
<proteinExistence type="predicted"/>
<comment type="caution">
    <text evidence="2">The sequence shown here is derived from an EMBL/GenBank/DDBJ whole genome shotgun (WGS) entry which is preliminary data.</text>
</comment>
<evidence type="ECO:0000313" key="3">
    <source>
        <dbReference type="Proteomes" id="UP001155587"/>
    </source>
</evidence>
<gene>
    <name evidence="2" type="ORF">MD535_10470</name>
</gene>
<keyword evidence="1" id="KW-1133">Transmembrane helix</keyword>
<dbReference type="Proteomes" id="UP001155587">
    <property type="component" value="Unassembled WGS sequence"/>
</dbReference>
<keyword evidence="1" id="KW-0472">Membrane</keyword>
<sequence>MNKERIKREHDLLKLNCVSDNEFKSRMAIWDSLAFAPAPLEEAKTFINTVFGKLQQDVKEAHHELSLSHSEFVTFATEEITYIRNNVANQTTQYIWYAVIALTTACIIAICL</sequence>
<organism evidence="2 3">
    <name type="scientific">Vibrio qingdaonensis</name>
    <dbReference type="NCBI Taxonomy" id="2829491"/>
    <lineage>
        <taxon>Bacteria</taxon>
        <taxon>Pseudomonadati</taxon>
        <taxon>Pseudomonadota</taxon>
        <taxon>Gammaproteobacteria</taxon>
        <taxon>Vibrionales</taxon>
        <taxon>Vibrionaceae</taxon>
        <taxon>Vibrio</taxon>
    </lineage>
</organism>
<keyword evidence="1" id="KW-0812">Transmembrane</keyword>
<protein>
    <submittedName>
        <fullName evidence="2">Thiamine-phosphate diphosphorylase</fullName>
    </submittedName>
</protein>
<keyword evidence="3" id="KW-1185">Reference proteome</keyword>